<proteinExistence type="predicted"/>
<sequence length="74" mass="8637">MRRDDSVKTIEDHDGNCQFAALSHQAKRLGILRSPETMRKKIVDYLKSNPYYGDGFPLLEHLADDDFSCWDEYI</sequence>
<evidence type="ECO:0000313" key="2">
    <source>
        <dbReference type="Proteomes" id="UP000275408"/>
    </source>
</evidence>
<reference evidence="1 2" key="1">
    <citation type="journal article" date="2018" name="Sci. Rep.">
        <title>Comparative analysis of the Pocillopora damicornis genome highlights role of immune system in coral evolution.</title>
        <authorList>
            <person name="Cunning R."/>
            <person name="Bay R.A."/>
            <person name="Gillette P."/>
            <person name="Baker A.C."/>
            <person name="Traylor-Knowles N."/>
        </authorList>
    </citation>
    <scope>NUCLEOTIDE SEQUENCE [LARGE SCALE GENOMIC DNA]</scope>
    <source>
        <strain evidence="1">RSMAS</strain>
        <tissue evidence="1">Whole animal</tissue>
    </source>
</reference>
<accession>A0A3M6TEJ6</accession>
<dbReference type="EMBL" id="RCHS01003782">
    <property type="protein sequence ID" value="RMX39803.1"/>
    <property type="molecule type" value="Genomic_DNA"/>
</dbReference>
<gene>
    <name evidence="1" type="ORF">pdam_00007118</name>
</gene>
<evidence type="ECO:0008006" key="3">
    <source>
        <dbReference type="Google" id="ProtNLM"/>
    </source>
</evidence>
<keyword evidence="2" id="KW-1185">Reference proteome</keyword>
<dbReference type="AlphaFoldDB" id="A0A3M6TEJ6"/>
<organism evidence="1 2">
    <name type="scientific">Pocillopora damicornis</name>
    <name type="common">Cauliflower coral</name>
    <name type="synonym">Millepora damicornis</name>
    <dbReference type="NCBI Taxonomy" id="46731"/>
    <lineage>
        <taxon>Eukaryota</taxon>
        <taxon>Metazoa</taxon>
        <taxon>Cnidaria</taxon>
        <taxon>Anthozoa</taxon>
        <taxon>Hexacorallia</taxon>
        <taxon>Scleractinia</taxon>
        <taxon>Astrocoeniina</taxon>
        <taxon>Pocilloporidae</taxon>
        <taxon>Pocillopora</taxon>
    </lineage>
</organism>
<evidence type="ECO:0000313" key="1">
    <source>
        <dbReference type="EMBL" id="RMX39803.1"/>
    </source>
</evidence>
<name>A0A3M6TEJ6_POCDA</name>
<comment type="caution">
    <text evidence="1">The sequence shown here is derived from an EMBL/GenBank/DDBJ whole genome shotgun (WGS) entry which is preliminary data.</text>
</comment>
<dbReference type="Gene3D" id="3.90.70.80">
    <property type="match status" value="1"/>
</dbReference>
<dbReference type="Proteomes" id="UP000275408">
    <property type="component" value="Unassembled WGS sequence"/>
</dbReference>
<protein>
    <recommendedName>
        <fullName evidence="3">OTU domain-containing protein</fullName>
    </recommendedName>
</protein>